<keyword evidence="3" id="KW-1185">Reference proteome</keyword>
<protein>
    <submittedName>
        <fullName evidence="2">Uncharacterized protein</fullName>
    </submittedName>
</protein>
<sequence>MERSKDSKEESAKSASEYAEKVRQFMIESRIWQNTVYAAASRKLFGNTPNPLLFAPSYPSTTLPEQERNAGRIYTLAPLWERFVAEIIEIAIVLLLKVLLLIVAFEITETLSFLWGCLFDV</sequence>
<gene>
    <name evidence="2" type="ORF">QYM36_006390</name>
</gene>
<reference evidence="2" key="1">
    <citation type="submission" date="2023-07" db="EMBL/GenBank/DDBJ databases">
        <title>Chromosome-level genome assembly of Artemia franciscana.</title>
        <authorList>
            <person name="Jo E."/>
        </authorList>
    </citation>
    <scope>NUCLEOTIDE SEQUENCE</scope>
    <source>
        <tissue evidence="2">Whole body</tissue>
    </source>
</reference>
<keyword evidence="1" id="KW-1133">Transmembrane helix</keyword>
<name>A0AA88L5H4_ARTSF</name>
<feature type="transmembrane region" description="Helical" evidence="1">
    <location>
        <begin position="83"/>
        <end position="105"/>
    </location>
</feature>
<organism evidence="2 3">
    <name type="scientific">Artemia franciscana</name>
    <name type="common">Brine shrimp</name>
    <name type="synonym">Artemia sanfranciscana</name>
    <dbReference type="NCBI Taxonomy" id="6661"/>
    <lineage>
        <taxon>Eukaryota</taxon>
        <taxon>Metazoa</taxon>
        <taxon>Ecdysozoa</taxon>
        <taxon>Arthropoda</taxon>
        <taxon>Crustacea</taxon>
        <taxon>Branchiopoda</taxon>
        <taxon>Anostraca</taxon>
        <taxon>Artemiidae</taxon>
        <taxon>Artemia</taxon>
    </lineage>
</organism>
<comment type="caution">
    <text evidence="2">The sequence shown here is derived from an EMBL/GenBank/DDBJ whole genome shotgun (WGS) entry which is preliminary data.</text>
</comment>
<keyword evidence="1" id="KW-0812">Transmembrane</keyword>
<evidence type="ECO:0000313" key="3">
    <source>
        <dbReference type="Proteomes" id="UP001187531"/>
    </source>
</evidence>
<evidence type="ECO:0000256" key="1">
    <source>
        <dbReference type="SAM" id="Phobius"/>
    </source>
</evidence>
<dbReference type="AlphaFoldDB" id="A0AA88L5H4"/>
<accession>A0AA88L5H4</accession>
<keyword evidence="1" id="KW-0472">Membrane</keyword>
<dbReference type="EMBL" id="JAVRJZ010000010">
    <property type="protein sequence ID" value="KAK2717597.1"/>
    <property type="molecule type" value="Genomic_DNA"/>
</dbReference>
<proteinExistence type="predicted"/>
<evidence type="ECO:0000313" key="2">
    <source>
        <dbReference type="EMBL" id="KAK2717597.1"/>
    </source>
</evidence>
<dbReference type="Proteomes" id="UP001187531">
    <property type="component" value="Unassembled WGS sequence"/>
</dbReference>